<sequence length="197" mass="22211">CLTISFIIVSCNFSLDLGFFDDCDIDLLIKQNTISDDCREAINEFLSKAENNLDNNIIRIGEGKIDCNPVLFFIVTDELAVPVDLSSSNINVEGYQNGTFNSLNPEDYQLARPGDFSGTHISLSSIIDYSGSMRDQDIDDAVKIYKDIFFALNPYFESEIRIFSQSVLKKSSFISDINTLQIELPAIEIFQEVQLLY</sequence>
<accession>A0A0F8YEX5</accession>
<gene>
    <name evidence="1" type="ORF">LCGC14_2828080</name>
</gene>
<comment type="caution">
    <text evidence="1">The sequence shown here is derived from an EMBL/GenBank/DDBJ whole genome shotgun (WGS) entry which is preliminary data.</text>
</comment>
<reference evidence="1" key="1">
    <citation type="journal article" date="2015" name="Nature">
        <title>Complex archaea that bridge the gap between prokaryotes and eukaryotes.</title>
        <authorList>
            <person name="Spang A."/>
            <person name="Saw J.H."/>
            <person name="Jorgensen S.L."/>
            <person name="Zaremba-Niedzwiedzka K."/>
            <person name="Martijn J."/>
            <person name="Lind A.E."/>
            <person name="van Eijk R."/>
            <person name="Schleper C."/>
            <person name="Guy L."/>
            <person name="Ettema T.J."/>
        </authorList>
    </citation>
    <scope>NUCLEOTIDE SEQUENCE</scope>
</reference>
<feature type="non-terminal residue" evidence="1">
    <location>
        <position position="1"/>
    </location>
</feature>
<dbReference type="EMBL" id="LAZR01053788">
    <property type="protein sequence ID" value="KKK79978.1"/>
    <property type="molecule type" value="Genomic_DNA"/>
</dbReference>
<dbReference type="AlphaFoldDB" id="A0A0F8YEX5"/>
<organism evidence="1">
    <name type="scientific">marine sediment metagenome</name>
    <dbReference type="NCBI Taxonomy" id="412755"/>
    <lineage>
        <taxon>unclassified sequences</taxon>
        <taxon>metagenomes</taxon>
        <taxon>ecological metagenomes</taxon>
    </lineage>
</organism>
<name>A0A0F8YEX5_9ZZZZ</name>
<evidence type="ECO:0000313" key="1">
    <source>
        <dbReference type="EMBL" id="KKK79978.1"/>
    </source>
</evidence>
<proteinExistence type="predicted"/>
<protein>
    <submittedName>
        <fullName evidence="1">Uncharacterized protein</fullName>
    </submittedName>
</protein>